<accession>A0A914GPP7</accession>
<evidence type="ECO:0000313" key="1">
    <source>
        <dbReference type="Proteomes" id="UP000887572"/>
    </source>
</evidence>
<evidence type="ECO:0000313" key="2">
    <source>
        <dbReference type="WBParaSite" id="Gr19_v10_g10020.t1"/>
    </source>
</evidence>
<protein>
    <submittedName>
        <fullName evidence="2">Uncharacterized protein</fullName>
    </submittedName>
</protein>
<organism evidence="1 2">
    <name type="scientific">Globodera rostochiensis</name>
    <name type="common">Golden nematode worm</name>
    <name type="synonym">Heterodera rostochiensis</name>
    <dbReference type="NCBI Taxonomy" id="31243"/>
    <lineage>
        <taxon>Eukaryota</taxon>
        <taxon>Metazoa</taxon>
        <taxon>Ecdysozoa</taxon>
        <taxon>Nematoda</taxon>
        <taxon>Chromadorea</taxon>
        <taxon>Rhabditida</taxon>
        <taxon>Tylenchina</taxon>
        <taxon>Tylenchomorpha</taxon>
        <taxon>Tylenchoidea</taxon>
        <taxon>Heteroderidae</taxon>
        <taxon>Heteroderinae</taxon>
        <taxon>Globodera</taxon>
    </lineage>
</organism>
<keyword evidence="1" id="KW-1185">Reference proteome</keyword>
<dbReference type="WBParaSite" id="Gr19_v10_g10020.t1">
    <property type="protein sequence ID" value="Gr19_v10_g10020.t1"/>
    <property type="gene ID" value="Gr19_v10_g10020"/>
</dbReference>
<reference evidence="2" key="1">
    <citation type="submission" date="2022-11" db="UniProtKB">
        <authorList>
            <consortium name="WormBaseParasite"/>
        </authorList>
    </citation>
    <scope>IDENTIFICATION</scope>
</reference>
<proteinExistence type="predicted"/>
<sequence>MNPLSPQEDNCAQDPGKVEKADSVKLNKTFDEIFGKGWDAEKLKLIQLIKMIALMGKNVKKCKKMAQNS</sequence>
<dbReference type="AlphaFoldDB" id="A0A914GPP7"/>
<name>A0A914GPP7_GLORO</name>
<dbReference type="Proteomes" id="UP000887572">
    <property type="component" value="Unplaced"/>
</dbReference>